<evidence type="ECO:0000313" key="2">
    <source>
        <dbReference type="Proteomes" id="UP000008152"/>
    </source>
</evidence>
<gene>
    <name evidence="1" type="ordered locus">VIBHAR_p08229</name>
</gene>
<dbReference type="EMBL" id="CP000791">
    <property type="protein sequence ID" value="ABU75076.1"/>
    <property type="molecule type" value="Genomic_DNA"/>
</dbReference>
<name>A7N8T9_VIBC1</name>
<dbReference type="KEGG" id="vha:VIBHAR_p08229"/>
<reference evidence="1 2" key="1">
    <citation type="submission" date="2007-08" db="EMBL/GenBank/DDBJ databases">
        <authorList>
            <consortium name="The Vibrio harveyi Genome Sequencing Project"/>
            <person name="Bassler B."/>
            <person name="Clifton S.W."/>
            <person name="Fulton L."/>
            <person name="Delehaunty K."/>
            <person name="Fronick C."/>
            <person name="Harrison M."/>
            <person name="Markivic C."/>
            <person name="Fulton R."/>
            <person name="Tin-Wollam A.-M."/>
            <person name="Shah N."/>
            <person name="Pepin K."/>
            <person name="Nash W."/>
            <person name="Thiruvilangam P."/>
            <person name="Bhonagiri V."/>
            <person name="Waters C."/>
            <person name="Tu K.C."/>
            <person name="Irgon J."/>
            <person name="Wilson R.K."/>
        </authorList>
    </citation>
    <scope>NUCLEOTIDE SEQUENCE [LARGE SCALE GENOMIC DNA]</scope>
    <source>
        <strain evidence="2">ATCC BAA-1116 / BB120</strain>
        <plasmid evidence="1 2">pVIBHAR</plasmid>
    </source>
</reference>
<keyword evidence="1" id="KW-0614">Plasmid</keyword>
<dbReference type="Proteomes" id="UP000008152">
    <property type="component" value="Plasmid pVIBHAR"/>
</dbReference>
<protein>
    <submittedName>
        <fullName evidence="1">Uncharacterized protein</fullName>
    </submittedName>
</protein>
<geneLocation type="plasmid" evidence="1 2">
    <name>pVIBHAR</name>
</geneLocation>
<organism evidence="1 2">
    <name type="scientific">Vibrio campbellii (strain ATCC BAA-1116)</name>
    <dbReference type="NCBI Taxonomy" id="2902295"/>
    <lineage>
        <taxon>Bacteria</taxon>
        <taxon>Pseudomonadati</taxon>
        <taxon>Pseudomonadota</taxon>
        <taxon>Gammaproteobacteria</taxon>
        <taxon>Vibrionales</taxon>
        <taxon>Vibrionaceae</taxon>
        <taxon>Vibrio</taxon>
    </lineage>
</organism>
<accession>A7N8T9</accession>
<dbReference type="AlphaFoldDB" id="A7N8T9"/>
<sequence>MKVIVHYFFIKRNKCIRRLQIFLQNFSEDRILDMKKPLSSGLLFLERYLWIKQ</sequence>
<evidence type="ECO:0000313" key="1">
    <source>
        <dbReference type="EMBL" id="ABU75076.1"/>
    </source>
</evidence>
<proteinExistence type="predicted"/>